<proteinExistence type="predicted"/>
<feature type="signal peptide" evidence="2">
    <location>
        <begin position="1"/>
        <end position="22"/>
    </location>
</feature>
<reference evidence="3 4" key="1">
    <citation type="submission" date="2016-08" db="EMBL/GenBank/DDBJ databases">
        <title>Genome of Bacillus solimangrovi GH2-4.</title>
        <authorList>
            <person name="Lim S."/>
            <person name="Kim B.-C."/>
        </authorList>
    </citation>
    <scope>NUCLEOTIDE SEQUENCE [LARGE SCALE GENOMIC DNA]</scope>
    <source>
        <strain evidence="3 4">GH2-4</strain>
    </source>
</reference>
<keyword evidence="1" id="KW-1133">Transmembrane helix</keyword>
<dbReference type="Gene3D" id="2.60.40.3680">
    <property type="match status" value="1"/>
</dbReference>
<feature type="transmembrane region" description="Helical" evidence="1">
    <location>
        <begin position="334"/>
        <end position="352"/>
    </location>
</feature>
<evidence type="ECO:0000313" key="3">
    <source>
        <dbReference type="EMBL" id="OEH94551.1"/>
    </source>
</evidence>
<keyword evidence="1" id="KW-0472">Membrane</keyword>
<dbReference type="OrthoDB" id="2959992at2"/>
<dbReference type="STRING" id="1305675.BFG57_07740"/>
<organism evidence="3 4">
    <name type="scientific">Bacillus solimangrovi</name>
    <dbReference type="NCBI Taxonomy" id="1305675"/>
    <lineage>
        <taxon>Bacteria</taxon>
        <taxon>Bacillati</taxon>
        <taxon>Bacillota</taxon>
        <taxon>Bacilli</taxon>
        <taxon>Bacillales</taxon>
        <taxon>Bacillaceae</taxon>
        <taxon>Bacillus</taxon>
    </lineage>
</organism>
<gene>
    <name evidence="3" type="ORF">BFG57_07740</name>
</gene>
<dbReference type="RefSeq" id="WP_069715485.1">
    <property type="nucleotide sequence ID" value="NZ_MJEH01000001.1"/>
</dbReference>
<sequence>MRHFLLLCFTILIIVVSPMSTSANGTSYRQEVSLPTGQVIPMEEGNVSIVAEHLLIRFKKESARELLIKGSPNIEAEVNVTYELFNKHEIEQEIPIAFPQLGQTGDWQVRLDGTNIPLDGAVALSREQLIGQSPHYEWINPRTGDSYDISRNDSFEKFETLQSKTFTVNLQPRTKQILQVNYDVNVSLDEKHSLHPVYRFDYLLHPASYWSDFQNLTLQIEVPFDAHIYTNLDLEKVNEEMWLGEFETLPDENLVVFLSPRAGILFNNLNSRGLALFIAFVLLVSFYPIGRWVKKKFPSQSRLISCLLLLIFLGSGYDLLSHKIVGYPFTLLQLAYYILYLILILFLFVRLLKK</sequence>
<dbReference type="EMBL" id="MJEH01000001">
    <property type="protein sequence ID" value="OEH94551.1"/>
    <property type="molecule type" value="Genomic_DNA"/>
</dbReference>
<feature type="transmembrane region" description="Helical" evidence="1">
    <location>
        <begin position="302"/>
        <end position="322"/>
    </location>
</feature>
<evidence type="ECO:0000256" key="1">
    <source>
        <dbReference type="SAM" id="Phobius"/>
    </source>
</evidence>
<accession>A0A1E5LKF3</accession>
<keyword evidence="4" id="KW-1185">Reference proteome</keyword>
<name>A0A1E5LKF3_9BACI</name>
<feature type="transmembrane region" description="Helical" evidence="1">
    <location>
        <begin position="273"/>
        <end position="290"/>
    </location>
</feature>
<keyword evidence="2" id="KW-0732">Signal</keyword>
<protein>
    <recommendedName>
        <fullName evidence="5">DUF4436 domain-containing protein</fullName>
    </recommendedName>
</protein>
<evidence type="ECO:0008006" key="5">
    <source>
        <dbReference type="Google" id="ProtNLM"/>
    </source>
</evidence>
<comment type="caution">
    <text evidence="3">The sequence shown here is derived from an EMBL/GenBank/DDBJ whole genome shotgun (WGS) entry which is preliminary data.</text>
</comment>
<feature type="chain" id="PRO_5009181048" description="DUF4436 domain-containing protein" evidence="2">
    <location>
        <begin position="23"/>
        <end position="354"/>
    </location>
</feature>
<dbReference type="AlphaFoldDB" id="A0A1E5LKF3"/>
<evidence type="ECO:0000313" key="4">
    <source>
        <dbReference type="Proteomes" id="UP000095209"/>
    </source>
</evidence>
<dbReference type="Proteomes" id="UP000095209">
    <property type="component" value="Unassembled WGS sequence"/>
</dbReference>
<evidence type="ECO:0000256" key="2">
    <source>
        <dbReference type="SAM" id="SignalP"/>
    </source>
</evidence>
<keyword evidence="1" id="KW-0812">Transmembrane</keyword>